<comment type="caution">
    <text evidence="1">The sequence shown here is derived from an EMBL/GenBank/DDBJ whole genome shotgun (WGS) entry which is preliminary data.</text>
</comment>
<keyword evidence="2" id="KW-1185">Reference proteome</keyword>
<dbReference type="EMBL" id="JAGGLP010000034">
    <property type="protein sequence ID" value="MBP2055795.1"/>
    <property type="molecule type" value="Genomic_DNA"/>
</dbReference>
<name>A0ABS4M7Y8_9ACTN</name>
<reference evidence="1 2" key="1">
    <citation type="submission" date="2021-03" db="EMBL/GenBank/DDBJ databases">
        <title>Genomic Encyclopedia of Type Strains, Phase IV (KMG-IV): sequencing the most valuable type-strain genomes for metagenomic binning, comparative biology and taxonomic classification.</title>
        <authorList>
            <person name="Goeker M."/>
        </authorList>
    </citation>
    <scope>NUCLEOTIDE SEQUENCE [LARGE SCALE GENOMIC DNA]</scope>
    <source>
        <strain evidence="1 2">DSM 40499</strain>
    </source>
</reference>
<evidence type="ECO:0000313" key="2">
    <source>
        <dbReference type="Proteomes" id="UP001519309"/>
    </source>
</evidence>
<gene>
    <name evidence="1" type="ORF">J2Z21_008811</name>
</gene>
<accession>A0ABS4M7Y8</accession>
<sequence>MKTDGAVNAHWPLPIHTSLSMVIRMVAPSPRSKSQMPTLTRSGETLKWPLLHPCRSVARREDQVPPELLAGASTSANGAYRFPLVVILVRSFWPLAGVARAA</sequence>
<protein>
    <submittedName>
        <fullName evidence="1">Uncharacterized protein</fullName>
    </submittedName>
</protein>
<evidence type="ECO:0000313" key="1">
    <source>
        <dbReference type="EMBL" id="MBP2055795.1"/>
    </source>
</evidence>
<dbReference type="Proteomes" id="UP001519309">
    <property type="component" value="Unassembled WGS sequence"/>
</dbReference>
<proteinExistence type="predicted"/>
<organism evidence="1 2">
    <name type="scientific">Streptomyces griseochromogenes</name>
    <dbReference type="NCBI Taxonomy" id="68214"/>
    <lineage>
        <taxon>Bacteria</taxon>
        <taxon>Bacillati</taxon>
        <taxon>Actinomycetota</taxon>
        <taxon>Actinomycetes</taxon>
        <taxon>Kitasatosporales</taxon>
        <taxon>Streptomycetaceae</taxon>
        <taxon>Streptomyces</taxon>
    </lineage>
</organism>